<gene>
    <name evidence="10" type="ORF">JFN87_14845</name>
</gene>
<feature type="transmembrane region" description="Helical" evidence="8">
    <location>
        <begin position="171"/>
        <end position="191"/>
    </location>
</feature>
<dbReference type="RefSeq" id="WP_209340516.1">
    <property type="nucleotide sequence ID" value="NZ_JAGIQL010000051.1"/>
</dbReference>
<evidence type="ECO:0000256" key="8">
    <source>
        <dbReference type="SAM" id="Phobius"/>
    </source>
</evidence>
<reference evidence="10" key="1">
    <citation type="submission" date="2021-03" db="EMBL/GenBank/DDBJ databases">
        <title>Whole genome sequence of Streptomyces bomunensis MMS17-BM035.</title>
        <authorList>
            <person name="Lee J.H."/>
        </authorList>
    </citation>
    <scope>NUCLEOTIDE SEQUENCE</scope>
    <source>
        <strain evidence="10">MMS17-BM035</strain>
    </source>
</reference>
<evidence type="ECO:0000256" key="1">
    <source>
        <dbReference type="ARBA" id="ARBA00004651"/>
    </source>
</evidence>
<comment type="caution">
    <text evidence="10">The sequence shown here is derived from an EMBL/GenBank/DDBJ whole genome shotgun (WGS) entry which is preliminary data.</text>
</comment>
<dbReference type="Pfam" id="PF00361">
    <property type="entry name" value="Proton_antipo_M"/>
    <property type="match status" value="1"/>
</dbReference>
<keyword evidence="4 7" id="KW-0812">Transmembrane</keyword>
<evidence type="ECO:0000259" key="9">
    <source>
        <dbReference type="Pfam" id="PF00361"/>
    </source>
</evidence>
<sequence length="617" mass="64243">MSVADASTLVPLTVAVPLITAALLAAVSRWIPRRGPDLAALAAAVAVTVMSVALVVATRDTPIVYWFGGWHPVRGVALGIDFVVEPAGASLAALSGVIAVASLVFSWRYFEEVGHLYHTLVLTLLAGMVGFSLSGDLFNIFVWLELMSVAAYALCGYQIHQSGVVQGALTFAVLNTIGTLTLLMGIALVYGRTGALNLAQIGESLHGHPPGGPVIVAFTLITAGLLVKAGAVPFHFWLADAYTVVPAPVGALFAGVMSDLAYHTFARVYWDGFSDALAAHRDAVRDALLVLAVASILVGAVMALLEAELKRQVAFATVANGGLVLAGIALLTPRGLGGATMLVVVDGLLKAALFLLIAAIIQWLDGGDELLLHGRGRRRGGVLPGVLLAACGLGFALVPPFGPFLGTALAVDAAGRPWLTAVAACGAAATGAVFLRAAARIFLGWGPREDPAITREPTESREGEPEFQPNDDWKRVGHRIIMLAPPTVLVIAGYVLSLVPGVADWFTSVAHGITTPHRTAEYVLSGHLPPLPPLPHSHGHYAPGGSAWACAAGSLIGSVLLAAASLWWQRLGRVVRRVLLVPVAALKSVHDGAVGDYTLWFATGVAALGAVWTLTLR</sequence>
<dbReference type="InterPro" id="IPR001750">
    <property type="entry name" value="ND/Mrp_TM"/>
</dbReference>
<keyword evidence="3" id="KW-1003">Cell membrane</keyword>
<proteinExistence type="inferred from homology"/>
<feature type="domain" description="NADH:quinone oxidoreductase/Mrp antiporter transmembrane" evidence="9">
    <location>
        <begin position="134"/>
        <end position="409"/>
    </location>
</feature>
<feature type="transmembrane region" description="Helical" evidence="8">
    <location>
        <begin position="140"/>
        <end position="159"/>
    </location>
</feature>
<dbReference type="GO" id="GO:0042773">
    <property type="term" value="P:ATP synthesis coupled electron transport"/>
    <property type="evidence" value="ECO:0007669"/>
    <property type="project" value="InterPro"/>
</dbReference>
<feature type="transmembrane region" description="Helical" evidence="8">
    <location>
        <begin position="116"/>
        <end position="133"/>
    </location>
</feature>
<dbReference type="InterPro" id="IPR050586">
    <property type="entry name" value="CPA3_Na-H_Antiporter_D"/>
</dbReference>
<dbReference type="PANTHER" id="PTHR42703">
    <property type="entry name" value="NADH DEHYDROGENASE"/>
    <property type="match status" value="1"/>
</dbReference>
<evidence type="ECO:0000256" key="5">
    <source>
        <dbReference type="ARBA" id="ARBA00022989"/>
    </source>
</evidence>
<feature type="transmembrane region" description="Helical" evidence="8">
    <location>
        <begin position="287"/>
        <end position="305"/>
    </location>
</feature>
<feature type="transmembrane region" description="Helical" evidence="8">
    <location>
        <begin position="6"/>
        <end position="26"/>
    </location>
</feature>
<feature type="transmembrane region" description="Helical" evidence="8">
    <location>
        <begin position="212"/>
        <end position="238"/>
    </location>
</feature>
<dbReference type="AlphaFoldDB" id="A0A940RV82"/>
<evidence type="ECO:0000313" key="11">
    <source>
        <dbReference type="Proteomes" id="UP000670475"/>
    </source>
</evidence>
<evidence type="ECO:0000256" key="3">
    <source>
        <dbReference type="ARBA" id="ARBA00022475"/>
    </source>
</evidence>
<evidence type="ECO:0000256" key="7">
    <source>
        <dbReference type="RuleBase" id="RU000320"/>
    </source>
</evidence>
<organism evidence="10 11">
    <name type="scientific">Streptomyces montanisoli</name>
    <dbReference type="NCBI Taxonomy" id="2798581"/>
    <lineage>
        <taxon>Bacteria</taxon>
        <taxon>Bacillati</taxon>
        <taxon>Actinomycetota</taxon>
        <taxon>Actinomycetes</taxon>
        <taxon>Kitasatosporales</taxon>
        <taxon>Streptomycetaceae</taxon>
        <taxon>Streptomyces</taxon>
    </lineage>
</organism>
<keyword evidence="6 8" id="KW-0472">Membrane</keyword>
<dbReference type="EMBL" id="JAGIQL010000051">
    <property type="protein sequence ID" value="MBP0458767.1"/>
    <property type="molecule type" value="Genomic_DNA"/>
</dbReference>
<feature type="transmembrane region" description="Helical" evidence="8">
    <location>
        <begin position="91"/>
        <end position="110"/>
    </location>
</feature>
<dbReference type="Proteomes" id="UP000670475">
    <property type="component" value="Unassembled WGS sequence"/>
</dbReference>
<dbReference type="GO" id="GO:0005886">
    <property type="term" value="C:plasma membrane"/>
    <property type="evidence" value="ECO:0007669"/>
    <property type="project" value="UniProtKB-SubCell"/>
</dbReference>
<feature type="transmembrane region" description="Helical" evidence="8">
    <location>
        <begin position="381"/>
        <end position="398"/>
    </location>
</feature>
<dbReference type="InterPro" id="IPR003918">
    <property type="entry name" value="NADH_UbQ_OxRdtase"/>
</dbReference>
<evidence type="ECO:0000256" key="6">
    <source>
        <dbReference type="ARBA" id="ARBA00023136"/>
    </source>
</evidence>
<feature type="transmembrane region" description="Helical" evidence="8">
    <location>
        <begin position="418"/>
        <end position="439"/>
    </location>
</feature>
<comment type="subcellular location">
    <subcellularLocation>
        <location evidence="1">Cell membrane</location>
        <topology evidence="1">Multi-pass membrane protein</topology>
    </subcellularLocation>
    <subcellularLocation>
        <location evidence="7">Membrane</location>
        <topology evidence="7">Multi-pass membrane protein</topology>
    </subcellularLocation>
</comment>
<feature type="transmembrane region" description="Helical" evidence="8">
    <location>
        <begin position="597"/>
        <end position="615"/>
    </location>
</feature>
<comment type="similarity">
    <text evidence="2">Belongs to the CPA3 antiporters (TC 2.A.63) subunit D family.</text>
</comment>
<dbReference type="GO" id="GO:0008137">
    <property type="term" value="F:NADH dehydrogenase (ubiquinone) activity"/>
    <property type="evidence" value="ECO:0007669"/>
    <property type="project" value="InterPro"/>
</dbReference>
<evidence type="ECO:0000256" key="4">
    <source>
        <dbReference type="ARBA" id="ARBA00022692"/>
    </source>
</evidence>
<keyword evidence="11" id="KW-1185">Reference proteome</keyword>
<keyword evidence="5 8" id="KW-1133">Transmembrane helix</keyword>
<evidence type="ECO:0000313" key="10">
    <source>
        <dbReference type="EMBL" id="MBP0458767.1"/>
    </source>
</evidence>
<feature type="transmembrane region" description="Helical" evidence="8">
    <location>
        <begin position="480"/>
        <end position="499"/>
    </location>
</feature>
<feature type="transmembrane region" description="Helical" evidence="8">
    <location>
        <begin position="312"/>
        <end position="332"/>
    </location>
</feature>
<feature type="transmembrane region" description="Helical" evidence="8">
    <location>
        <begin position="546"/>
        <end position="568"/>
    </location>
</feature>
<dbReference type="PANTHER" id="PTHR42703:SF1">
    <property type="entry name" value="NA(+)_H(+) ANTIPORTER SUBUNIT D1"/>
    <property type="match status" value="1"/>
</dbReference>
<feature type="transmembrane region" description="Helical" evidence="8">
    <location>
        <begin position="38"/>
        <end position="57"/>
    </location>
</feature>
<protein>
    <submittedName>
        <fullName evidence="10">NADH-quinone oxidoreductase subunit D</fullName>
    </submittedName>
</protein>
<accession>A0A940RV82</accession>
<name>A0A940RV82_9ACTN</name>
<evidence type="ECO:0000256" key="2">
    <source>
        <dbReference type="ARBA" id="ARBA00005346"/>
    </source>
</evidence>
<feature type="transmembrane region" description="Helical" evidence="8">
    <location>
        <begin position="338"/>
        <end position="361"/>
    </location>
</feature>
<dbReference type="PRINTS" id="PR01437">
    <property type="entry name" value="NUOXDRDTASE4"/>
</dbReference>